<evidence type="ECO:0008006" key="3">
    <source>
        <dbReference type="Google" id="ProtNLM"/>
    </source>
</evidence>
<reference evidence="2" key="1">
    <citation type="journal article" date="2014" name="Front. Microbiol.">
        <title>High frequency of phylogenetically diverse reductive dehalogenase-homologous genes in deep subseafloor sedimentary metagenomes.</title>
        <authorList>
            <person name="Kawai M."/>
            <person name="Futagami T."/>
            <person name="Toyoda A."/>
            <person name="Takaki Y."/>
            <person name="Nishi S."/>
            <person name="Hori S."/>
            <person name="Arai W."/>
            <person name="Tsubouchi T."/>
            <person name="Morono Y."/>
            <person name="Uchiyama I."/>
            <person name="Ito T."/>
            <person name="Fujiyama A."/>
            <person name="Inagaki F."/>
            <person name="Takami H."/>
        </authorList>
    </citation>
    <scope>NUCLEOTIDE SEQUENCE</scope>
    <source>
        <strain evidence="2">Expedition CK06-06</strain>
    </source>
</reference>
<evidence type="ECO:0000256" key="1">
    <source>
        <dbReference type="SAM" id="MobiDB-lite"/>
    </source>
</evidence>
<comment type="caution">
    <text evidence="2">The sequence shown here is derived from an EMBL/GenBank/DDBJ whole genome shotgun (WGS) entry which is preliminary data.</text>
</comment>
<dbReference type="EMBL" id="BARS01003263">
    <property type="protein sequence ID" value="GAF80157.1"/>
    <property type="molecule type" value="Genomic_DNA"/>
</dbReference>
<gene>
    <name evidence="2" type="ORF">S01H1_06307</name>
</gene>
<protein>
    <recommendedName>
        <fullName evidence="3">Polymer-forming cytoskeletal protein</fullName>
    </recommendedName>
</protein>
<feature type="region of interest" description="Disordered" evidence="1">
    <location>
        <begin position="42"/>
        <end position="73"/>
    </location>
</feature>
<name>X0SW63_9ZZZZ</name>
<proteinExistence type="predicted"/>
<feature type="non-terminal residue" evidence="2">
    <location>
        <position position="1"/>
    </location>
</feature>
<dbReference type="AlphaFoldDB" id="X0SW63"/>
<accession>X0SW63</accession>
<organism evidence="2">
    <name type="scientific">marine sediment metagenome</name>
    <dbReference type="NCBI Taxonomy" id="412755"/>
    <lineage>
        <taxon>unclassified sequences</taxon>
        <taxon>metagenomes</taxon>
        <taxon>ecological metagenomes</taxon>
    </lineage>
</organism>
<dbReference type="InterPro" id="IPR007607">
    <property type="entry name" value="BacA/B"/>
</dbReference>
<dbReference type="Pfam" id="PF04519">
    <property type="entry name" value="Bactofilin"/>
    <property type="match status" value="1"/>
</dbReference>
<sequence>VVVRGRVEGSIRGLRVTLQAQSHVDGDIYHQSLAIEQGAYFEGKSRRSDDPLGNVKTQSARGDKSAKPGGGTE</sequence>
<evidence type="ECO:0000313" key="2">
    <source>
        <dbReference type="EMBL" id="GAF80157.1"/>
    </source>
</evidence>